<reference evidence="2" key="1">
    <citation type="submission" date="2018-12" db="EMBL/GenBank/DDBJ databases">
        <title>Tengunoibacter tsumagoiensis gen. nov., sp. nov., Dictyobacter kobayashii sp. nov., D. alpinus sp. nov., and D. joshuensis sp. nov. and description of Dictyobacteraceae fam. nov. within the order Ktedonobacterales isolated from Tengu-no-mugimeshi.</title>
        <authorList>
            <person name="Wang C.M."/>
            <person name="Zheng Y."/>
            <person name="Sakai Y."/>
            <person name="Toyoda A."/>
            <person name="Minakuchi Y."/>
            <person name="Abe K."/>
            <person name="Yokota A."/>
            <person name="Yabe S."/>
        </authorList>
    </citation>
    <scope>NUCLEOTIDE SEQUENCE [LARGE SCALE GENOMIC DNA]</scope>
    <source>
        <strain evidence="2">Uno3</strain>
    </source>
</reference>
<organism evidence="1 2">
    <name type="scientific">Tengunoibacter tsumagoiensis</name>
    <dbReference type="NCBI Taxonomy" id="2014871"/>
    <lineage>
        <taxon>Bacteria</taxon>
        <taxon>Bacillati</taxon>
        <taxon>Chloroflexota</taxon>
        <taxon>Ktedonobacteria</taxon>
        <taxon>Ktedonobacterales</taxon>
        <taxon>Dictyobacteraceae</taxon>
        <taxon>Tengunoibacter</taxon>
    </lineage>
</organism>
<keyword evidence="2" id="KW-1185">Reference proteome</keyword>
<proteinExistence type="predicted"/>
<name>A0A402A8W2_9CHLR</name>
<evidence type="ECO:0000313" key="1">
    <source>
        <dbReference type="EMBL" id="GCE15583.1"/>
    </source>
</evidence>
<dbReference type="EMBL" id="BIFR01000002">
    <property type="protein sequence ID" value="GCE15583.1"/>
    <property type="molecule type" value="Genomic_DNA"/>
</dbReference>
<protein>
    <submittedName>
        <fullName evidence="1">Uncharacterized protein</fullName>
    </submittedName>
</protein>
<dbReference type="SUPFAM" id="SSF56281">
    <property type="entry name" value="Metallo-hydrolase/oxidoreductase"/>
    <property type="match status" value="1"/>
</dbReference>
<dbReference type="AlphaFoldDB" id="A0A402A8W2"/>
<accession>A0A402A8W2</accession>
<dbReference type="InterPro" id="IPR036866">
    <property type="entry name" value="RibonucZ/Hydroxyglut_hydro"/>
</dbReference>
<sequence length="53" mass="5578">MVAATPDLDQAKRSIHKVAEMNVTTLCLGHGKPLVGNAAVAIRAFAHRTGLQP</sequence>
<comment type="caution">
    <text evidence="1">The sequence shown here is derived from an EMBL/GenBank/DDBJ whole genome shotgun (WGS) entry which is preliminary data.</text>
</comment>
<gene>
    <name evidence="1" type="ORF">KTT_54420</name>
</gene>
<evidence type="ECO:0000313" key="2">
    <source>
        <dbReference type="Proteomes" id="UP000287352"/>
    </source>
</evidence>
<dbReference type="Proteomes" id="UP000287352">
    <property type="component" value="Unassembled WGS sequence"/>
</dbReference>